<protein>
    <submittedName>
        <fullName evidence="1">Uncharacterized protein</fullName>
    </submittedName>
</protein>
<evidence type="ECO:0000313" key="2">
    <source>
        <dbReference type="Proteomes" id="UP000324106"/>
    </source>
</evidence>
<gene>
    <name evidence="1" type="ORF">DEJ46_28120</name>
</gene>
<dbReference type="EMBL" id="CP029194">
    <property type="protein sequence ID" value="QES22490.1"/>
    <property type="molecule type" value="Genomic_DNA"/>
</dbReference>
<sequence length="140" mass="14948">MKGPEFDLPPLAPPDVVAGWNELADRVCRELARAGLPARRADLDAGPLDRPGADVHVDRILDGGVYVDWVTDAELRTAALELFAQGIDYADPPPVVLHHRNVHEAMQDALAAILASAGFQVGIPDPHAHGSAVYVQGPRP</sequence>
<name>A0A5P2AXU6_STRVZ</name>
<dbReference type="AlphaFoldDB" id="A0A5P2AXU6"/>
<dbReference type="Proteomes" id="UP000324106">
    <property type="component" value="Chromosome"/>
</dbReference>
<evidence type="ECO:0000313" key="1">
    <source>
        <dbReference type="EMBL" id="QES22490.1"/>
    </source>
</evidence>
<organism evidence="1 2">
    <name type="scientific">Streptomyces venezuelae</name>
    <dbReference type="NCBI Taxonomy" id="54571"/>
    <lineage>
        <taxon>Bacteria</taxon>
        <taxon>Bacillati</taxon>
        <taxon>Actinomycetota</taxon>
        <taxon>Actinomycetes</taxon>
        <taxon>Kitasatosporales</taxon>
        <taxon>Streptomycetaceae</taxon>
        <taxon>Streptomyces</taxon>
    </lineage>
</organism>
<proteinExistence type="predicted"/>
<dbReference type="OrthoDB" id="4203495at2"/>
<reference evidence="1 2" key="1">
    <citation type="submission" date="2018-05" db="EMBL/GenBank/DDBJ databases">
        <title>Streptomyces venezuelae.</title>
        <authorList>
            <person name="Kim W."/>
            <person name="Lee N."/>
            <person name="Cho B.-K."/>
        </authorList>
    </citation>
    <scope>NUCLEOTIDE SEQUENCE [LARGE SCALE GENOMIC DNA]</scope>
    <source>
        <strain evidence="1 2">ATCC 15068</strain>
    </source>
</reference>
<dbReference type="RefSeq" id="WP_150270753.1">
    <property type="nucleotide sequence ID" value="NZ_CP029194.1"/>
</dbReference>
<accession>A0A5P2AXU6</accession>